<keyword evidence="7" id="KW-1185">Reference proteome</keyword>
<dbReference type="Pfam" id="PF01397">
    <property type="entry name" value="Terpene_synth"/>
    <property type="match status" value="1"/>
</dbReference>
<dbReference type="InterPro" id="IPR005630">
    <property type="entry name" value="Terpene_synthase_metal-bd"/>
</dbReference>
<dbReference type="EMBL" id="JASCZI010243407">
    <property type="protein sequence ID" value="MED6213153.1"/>
    <property type="molecule type" value="Genomic_DNA"/>
</dbReference>
<dbReference type="Pfam" id="PF03936">
    <property type="entry name" value="Terpene_synth_C"/>
    <property type="match status" value="1"/>
</dbReference>
<organism evidence="6 7">
    <name type="scientific">Stylosanthes scabra</name>
    <dbReference type="NCBI Taxonomy" id="79078"/>
    <lineage>
        <taxon>Eukaryota</taxon>
        <taxon>Viridiplantae</taxon>
        <taxon>Streptophyta</taxon>
        <taxon>Embryophyta</taxon>
        <taxon>Tracheophyta</taxon>
        <taxon>Spermatophyta</taxon>
        <taxon>Magnoliopsida</taxon>
        <taxon>eudicotyledons</taxon>
        <taxon>Gunneridae</taxon>
        <taxon>Pentapetalae</taxon>
        <taxon>rosids</taxon>
        <taxon>fabids</taxon>
        <taxon>Fabales</taxon>
        <taxon>Fabaceae</taxon>
        <taxon>Papilionoideae</taxon>
        <taxon>50 kb inversion clade</taxon>
        <taxon>dalbergioids sensu lato</taxon>
        <taxon>Dalbergieae</taxon>
        <taxon>Pterocarpus clade</taxon>
        <taxon>Stylosanthes</taxon>
    </lineage>
</organism>
<dbReference type="InterPro" id="IPR050148">
    <property type="entry name" value="Terpene_synthase-like"/>
</dbReference>
<name>A0ABU6YW54_9FABA</name>
<dbReference type="InterPro" id="IPR008949">
    <property type="entry name" value="Isoprenoid_synthase_dom_sf"/>
</dbReference>
<evidence type="ECO:0000259" key="5">
    <source>
        <dbReference type="Pfam" id="PF03936"/>
    </source>
</evidence>
<dbReference type="InterPro" id="IPR001906">
    <property type="entry name" value="Terpene_synth_N"/>
</dbReference>
<accession>A0ABU6YW54</accession>
<reference evidence="6 7" key="1">
    <citation type="journal article" date="2023" name="Plants (Basel)">
        <title>Bridging the Gap: Combining Genomics and Transcriptomics Approaches to Understand Stylosanthes scabra, an Orphan Legume from the Brazilian Caatinga.</title>
        <authorList>
            <person name="Ferreira-Neto J.R.C."/>
            <person name="da Silva M.D."/>
            <person name="Binneck E."/>
            <person name="de Melo N.F."/>
            <person name="da Silva R.H."/>
            <person name="de Melo A.L.T.M."/>
            <person name="Pandolfi V."/>
            <person name="Bustamante F.O."/>
            <person name="Brasileiro-Vidal A.C."/>
            <person name="Benko-Iseppon A.M."/>
        </authorList>
    </citation>
    <scope>NUCLEOTIDE SEQUENCE [LARGE SCALE GENOMIC DNA]</scope>
    <source>
        <tissue evidence="6">Leaves</tissue>
    </source>
</reference>
<comment type="caution">
    <text evidence="6">The sequence shown here is derived from an EMBL/GenBank/DDBJ whole genome shotgun (WGS) entry which is preliminary data.</text>
</comment>
<evidence type="ECO:0000256" key="2">
    <source>
        <dbReference type="ARBA" id="ARBA00022723"/>
    </source>
</evidence>
<protein>
    <submittedName>
        <fullName evidence="6">Uncharacterized protein</fullName>
    </submittedName>
</protein>
<feature type="non-terminal residue" evidence="6">
    <location>
        <position position="279"/>
    </location>
</feature>
<dbReference type="Gene3D" id="1.10.600.10">
    <property type="entry name" value="Farnesyl Diphosphate Synthase"/>
    <property type="match status" value="1"/>
</dbReference>
<dbReference type="PANTHER" id="PTHR31225">
    <property type="entry name" value="OS04G0344100 PROTEIN-RELATED"/>
    <property type="match status" value="1"/>
</dbReference>
<dbReference type="PANTHER" id="PTHR31225:SF244">
    <property type="entry name" value="1,8-CINEOLE SYNTHASE 1, CHLOROPLASTIC-RELATED"/>
    <property type="match status" value="1"/>
</dbReference>
<keyword evidence="2" id="KW-0479">Metal-binding</keyword>
<evidence type="ECO:0000313" key="6">
    <source>
        <dbReference type="EMBL" id="MED6213153.1"/>
    </source>
</evidence>
<evidence type="ECO:0000313" key="7">
    <source>
        <dbReference type="Proteomes" id="UP001341840"/>
    </source>
</evidence>
<dbReference type="InterPro" id="IPR036965">
    <property type="entry name" value="Terpene_synth_N_sf"/>
</dbReference>
<proteinExistence type="predicted"/>
<feature type="domain" description="Terpene synthase metal-binding" evidence="5">
    <location>
        <begin position="212"/>
        <end position="279"/>
    </location>
</feature>
<gene>
    <name evidence="6" type="ORF">PIB30_090500</name>
</gene>
<comment type="cofactor">
    <cofactor evidence="1">
        <name>Mg(2+)</name>
        <dbReference type="ChEBI" id="CHEBI:18420"/>
    </cofactor>
</comment>
<sequence>MEEVRSMLCKVENQLDQLDLIDVLQRLGVAYHFKNEIRNILDNIYNMDNSNKKKDLHATALGFRLLRQYGYDISTDVFLNFLDVRGDFKECQSMDDFEGTLSLYEASFYALEGENIMNQGRDFSLKTLEKYSAKNIKSDDDNNYLSLLIDHCLEIPLNWRAPRWEAQWFIHAYQTRNTINPSLLDFAILDFNILQTIHQDELKYTSRWWSRIGLPKQLNFARDRLVESYFWGMGMSFEPDLEFSRTTLAKVTSLATIIDDLYDVYGTLEELELFTEAIE</sequence>
<dbReference type="SUPFAM" id="SSF48239">
    <property type="entry name" value="Terpenoid cyclases/Protein prenyltransferases"/>
    <property type="match status" value="1"/>
</dbReference>
<dbReference type="Gene3D" id="1.50.10.130">
    <property type="entry name" value="Terpene synthase, N-terminal domain"/>
    <property type="match status" value="1"/>
</dbReference>
<evidence type="ECO:0000256" key="1">
    <source>
        <dbReference type="ARBA" id="ARBA00001946"/>
    </source>
</evidence>
<evidence type="ECO:0000256" key="3">
    <source>
        <dbReference type="ARBA" id="ARBA00022842"/>
    </source>
</evidence>
<dbReference type="InterPro" id="IPR008930">
    <property type="entry name" value="Terpenoid_cyclase/PrenylTrfase"/>
</dbReference>
<evidence type="ECO:0000259" key="4">
    <source>
        <dbReference type="Pfam" id="PF01397"/>
    </source>
</evidence>
<dbReference type="Proteomes" id="UP001341840">
    <property type="component" value="Unassembled WGS sequence"/>
</dbReference>
<feature type="domain" description="Terpene synthase N-terminal" evidence="4">
    <location>
        <begin position="2"/>
        <end position="152"/>
    </location>
</feature>
<keyword evidence="3" id="KW-0460">Magnesium</keyword>
<dbReference type="SUPFAM" id="SSF48576">
    <property type="entry name" value="Terpenoid synthases"/>
    <property type="match status" value="1"/>
</dbReference>